<name>A0A495J342_9SPHI</name>
<dbReference type="InterPro" id="IPR013325">
    <property type="entry name" value="RNA_pol_sigma_r2"/>
</dbReference>
<dbReference type="EMBL" id="RBKU01000001">
    <property type="protein sequence ID" value="RKR83395.1"/>
    <property type="molecule type" value="Genomic_DNA"/>
</dbReference>
<keyword evidence="2" id="KW-0805">Transcription regulation</keyword>
<dbReference type="InterPro" id="IPR036388">
    <property type="entry name" value="WH-like_DNA-bd_sf"/>
</dbReference>
<evidence type="ECO:0000256" key="1">
    <source>
        <dbReference type="ARBA" id="ARBA00010641"/>
    </source>
</evidence>
<accession>A0A495J342</accession>
<feature type="domain" description="RNA polymerase sigma-70 region 2" evidence="5">
    <location>
        <begin position="27"/>
        <end position="90"/>
    </location>
</feature>
<dbReference type="InterPro" id="IPR007627">
    <property type="entry name" value="RNA_pol_sigma70_r2"/>
</dbReference>
<dbReference type="GO" id="GO:0016987">
    <property type="term" value="F:sigma factor activity"/>
    <property type="evidence" value="ECO:0007669"/>
    <property type="project" value="UniProtKB-KW"/>
</dbReference>
<organism evidence="7 8">
    <name type="scientific">Mucilaginibacter gracilis</name>
    <dbReference type="NCBI Taxonomy" id="423350"/>
    <lineage>
        <taxon>Bacteria</taxon>
        <taxon>Pseudomonadati</taxon>
        <taxon>Bacteroidota</taxon>
        <taxon>Sphingobacteriia</taxon>
        <taxon>Sphingobacteriales</taxon>
        <taxon>Sphingobacteriaceae</taxon>
        <taxon>Mucilaginibacter</taxon>
    </lineage>
</organism>
<dbReference type="InterPro" id="IPR013249">
    <property type="entry name" value="RNA_pol_sigma70_r4_t2"/>
</dbReference>
<dbReference type="SUPFAM" id="SSF88946">
    <property type="entry name" value="Sigma2 domain of RNA polymerase sigma factors"/>
    <property type="match status" value="1"/>
</dbReference>
<evidence type="ECO:0000256" key="3">
    <source>
        <dbReference type="ARBA" id="ARBA00023082"/>
    </source>
</evidence>
<keyword evidence="4" id="KW-0804">Transcription</keyword>
<dbReference type="Proteomes" id="UP000268007">
    <property type="component" value="Unassembled WGS sequence"/>
</dbReference>
<gene>
    <name evidence="7" type="ORF">BDD43_3603</name>
</gene>
<keyword evidence="8" id="KW-1185">Reference proteome</keyword>
<dbReference type="PANTHER" id="PTHR43133">
    <property type="entry name" value="RNA POLYMERASE ECF-TYPE SIGMA FACTO"/>
    <property type="match status" value="1"/>
</dbReference>
<dbReference type="SUPFAM" id="SSF88659">
    <property type="entry name" value="Sigma3 and sigma4 domains of RNA polymerase sigma factors"/>
    <property type="match status" value="1"/>
</dbReference>
<reference evidence="7 8" key="1">
    <citation type="submission" date="2018-10" db="EMBL/GenBank/DDBJ databases">
        <title>Genomic Encyclopedia of Archaeal and Bacterial Type Strains, Phase II (KMG-II): from individual species to whole genera.</title>
        <authorList>
            <person name="Goeker M."/>
        </authorList>
    </citation>
    <scope>NUCLEOTIDE SEQUENCE [LARGE SCALE GENOMIC DNA]</scope>
    <source>
        <strain evidence="7 8">DSM 18602</strain>
    </source>
</reference>
<evidence type="ECO:0000256" key="2">
    <source>
        <dbReference type="ARBA" id="ARBA00023015"/>
    </source>
</evidence>
<dbReference type="InterPro" id="IPR013324">
    <property type="entry name" value="RNA_pol_sigma_r3/r4-like"/>
</dbReference>
<proteinExistence type="inferred from homology"/>
<comment type="caution">
    <text evidence="7">The sequence shown here is derived from an EMBL/GenBank/DDBJ whole genome shotgun (WGS) entry which is preliminary data.</text>
</comment>
<dbReference type="Pfam" id="PF08281">
    <property type="entry name" value="Sigma70_r4_2"/>
    <property type="match status" value="1"/>
</dbReference>
<evidence type="ECO:0000313" key="7">
    <source>
        <dbReference type="EMBL" id="RKR83395.1"/>
    </source>
</evidence>
<dbReference type="GO" id="GO:0006352">
    <property type="term" value="P:DNA-templated transcription initiation"/>
    <property type="evidence" value="ECO:0007669"/>
    <property type="project" value="InterPro"/>
</dbReference>
<keyword evidence="3" id="KW-0731">Sigma factor</keyword>
<dbReference type="InterPro" id="IPR014284">
    <property type="entry name" value="RNA_pol_sigma-70_dom"/>
</dbReference>
<dbReference type="AlphaFoldDB" id="A0A495J342"/>
<dbReference type="RefSeq" id="WP_121198900.1">
    <property type="nucleotide sequence ID" value="NZ_RBKU01000001.1"/>
</dbReference>
<protein>
    <submittedName>
        <fullName evidence="7">RNA polymerase sigma-70 factor (ECF subfamily)</fullName>
    </submittedName>
</protein>
<evidence type="ECO:0000259" key="6">
    <source>
        <dbReference type="Pfam" id="PF08281"/>
    </source>
</evidence>
<sequence>MEHATDKELIRLIRLSDYAAFDELHHRYWASLRRLAYRKTGDRADAFDLVQEMYIELWEKRETLAFGDELNGWLHNRLWFKLSTYYRTKGFQEKHLENIRINLEADLSFPQHDVLELVENQKKYDRLLDVVNQTIEEMPDRMREIFLLNRNEQKNVSEISEKLGISPKTARKQLDRAMVRLRLSTQNYKASTMELLFIAWIIYS</sequence>
<dbReference type="OrthoDB" id="654988at2"/>
<dbReference type="PANTHER" id="PTHR43133:SF46">
    <property type="entry name" value="RNA POLYMERASE SIGMA-70 FACTOR ECF SUBFAMILY"/>
    <property type="match status" value="1"/>
</dbReference>
<evidence type="ECO:0000259" key="5">
    <source>
        <dbReference type="Pfam" id="PF04542"/>
    </source>
</evidence>
<dbReference type="Gene3D" id="1.10.10.10">
    <property type="entry name" value="Winged helix-like DNA-binding domain superfamily/Winged helix DNA-binding domain"/>
    <property type="match status" value="1"/>
</dbReference>
<dbReference type="InterPro" id="IPR039425">
    <property type="entry name" value="RNA_pol_sigma-70-like"/>
</dbReference>
<dbReference type="Pfam" id="PF04542">
    <property type="entry name" value="Sigma70_r2"/>
    <property type="match status" value="1"/>
</dbReference>
<dbReference type="Gene3D" id="1.10.1740.10">
    <property type="match status" value="1"/>
</dbReference>
<evidence type="ECO:0000313" key="8">
    <source>
        <dbReference type="Proteomes" id="UP000268007"/>
    </source>
</evidence>
<evidence type="ECO:0000256" key="4">
    <source>
        <dbReference type="ARBA" id="ARBA00023163"/>
    </source>
</evidence>
<feature type="domain" description="RNA polymerase sigma factor 70 region 4 type 2" evidence="6">
    <location>
        <begin position="131"/>
        <end position="181"/>
    </location>
</feature>
<dbReference type="NCBIfam" id="TIGR02937">
    <property type="entry name" value="sigma70-ECF"/>
    <property type="match status" value="1"/>
</dbReference>
<comment type="similarity">
    <text evidence="1">Belongs to the sigma-70 factor family. ECF subfamily.</text>
</comment>
<dbReference type="GO" id="GO:0003677">
    <property type="term" value="F:DNA binding"/>
    <property type="evidence" value="ECO:0007669"/>
    <property type="project" value="InterPro"/>
</dbReference>